<dbReference type="PANTHER" id="PTHR34964">
    <property type="entry name" value="MEMBRANE LIPOPROTEIN-RELATED"/>
    <property type="match status" value="1"/>
</dbReference>
<dbReference type="PROSITE" id="PS51257">
    <property type="entry name" value="PROKAR_LIPOPROTEIN"/>
    <property type="match status" value="1"/>
</dbReference>
<protein>
    <submittedName>
        <fullName evidence="3">Uncharacterized protein</fullName>
    </submittedName>
</protein>
<dbReference type="EMBL" id="RXIC02000020">
    <property type="protein sequence ID" value="KAB1221394.1"/>
    <property type="molecule type" value="Genomic_DNA"/>
</dbReference>
<dbReference type="AlphaFoldDB" id="A0A6A1W806"/>
<accession>A0A6A1W806</accession>
<evidence type="ECO:0000256" key="2">
    <source>
        <dbReference type="SAM" id="Phobius"/>
    </source>
</evidence>
<proteinExistence type="predicted"/>
<gene>
    <name evidence="3" type="ORF">CJ030_MR2G013118</name>
</gene>
<comment type="caution">
    <text evidence="3">The sequence shown here is derived from an EMBL/GenBank/DDBJ whole genome shotgun (WGS) entry which is preliminary data.</text>
</comment>
<evidence type="ECO:0000313" key="4">
    <source>
        <dbReference type="Proteomes" id="UP000516437"/>
    </source>
</evidence>
<name>A0A6A1W806_9ROSI</name>
<evidence type="ECO:0000256" key="1">
    <source>
        <dbReference type="SAM" id="MobiDB-lite"/>
    </source>
</evidence>
<keyword evidence="2" id="KW-1133">Transmembrane helix</keyword>
<dbReference type="OrthoDB" id="1056497at2759"/>
<reference evidence="3 4" key="1">
    <citation type="journal article" date="2019" name="Plant Biotechnol. J.">
        <title>The red bayberry genome and genetic basis of sex determination.</title>
        <authorList>
            <person name="Jia H.M."/>
            <person name="Jia H.J."/>
            <person name="Cai Q.L."/>
            <person name="Wang Y."/>
            <person name="Zhao H.B."/>
            <person name="Yang W.F."/>
            <person name="Wang G.Y."/>
            <person name="Li Y.H."/>
            <person name="Zhan D.L."/>
            <person name="Shen Y.T."/>
            <person name="Niu Q.F."/>
            <person name="Chang L."/>
            <person name="Qiu J."/>
            <person name="Zhao L."/>
            <person name="Xie H.B."/>
            <person name="Fu W.Y."/>
            <person name="Jin J."/>
            <person name="Li X.W."/>
            <person name="Jiao Y."/>
            <person name="Zhou C.C."/>
            <person name="Tu T."/>
            <person name="Chai C.Y."/>
            <person name="Gao J.L."/>
            <person name="Fan L.J."/>
            <person name="van de Weg E."/>
            <person name="Wang J.Y."/>
            <person name="Gao Z.S."/>
        </authorList>
    </citation>
    <scope>NUCLEOTIDE SEQUENCE [LARGE SCALE GENOMIC DNA]</scope>
    <source>
        <tissue evidence="3">Leaves</tissue>
    </source>
</reference>
<feature type="region of interest" description="Disordered" evidence="1">
    <location>
        <begin position="74"/>
        <end position="112"/>
    </location>
</feature>
<feature type="transmembrane region" description="Helical" evidence="2">
    <location>
        <begin position="12"/>
        <end position="34"/>
    </location>
</feature>
<dbReference type="PANTHER" id="PTHR34964:SF14">
    <property type="entry name" value="MEMBRANE LIPOPROTEIN"/>
    <property type="match status" value="1"/>
</dbReference>
<organism evidence="3 4">
    <name type="scientific">Morella rubra</name>
    <name type="common">Chinese bayberry</name>
    <dbReference type="NCBI Taxonomy" id="262757"/>
    <lineage>
        <taxon>Eukaryota</taxon>
        <taxon>Viridiplantae</taxon>
        <taxon>Streptophyta</taxon>
        <taxon>Embryophyta</taxon>
        <taxon>Tracheophyta</taxon>
        <taxon>Spermatophyta</taxon>
        <taxon>Magnoliopsida</taxon>
        <taxon>eudicotyledons</taxon>
        <taxon>Gunneridae</taxon>
        <taxon>Pentapetalae</taxon>
        <taxon>rosids</taxon>
        <taxon>fabids</taxon>
        <taxon>Fagales</taxon>
        <taxon>Myricaceae</taxon>
        <taxon>Morella</taxon>
    </lineage>
</organism>
<feature type="compositionally biased region" description="Low complexity" evidence="1">
    <location>
        <begin position="91"/>
        <end position="104"/>
    </location>
</feature>
<keyword evidence="2" id="KW-0812">Transmembrane</keyword>
<dbReference type="Proteomes" id="UP000516437">
    <property type="component" value="Chromosome 2"/>
</dbReference>
<evidence type="ECO:0000313" key="3">
    <source>
        <dbReference type="EMBL" id="KAB1221394.1"/>
    </source>
</evidence>
<keyword evidence="4" id="KW-1185">Reference proteome</keyword>
<sequence length="176" mass="19010">MEERKGDARIYIISFLFFACIVTGGVLLCLYVFLPQTQSASWYPVAGIILVGIPWAFWLFAYLYRCLKPSAGDPKPNEYESSHGPTPPAAPASGATTTPNTSSAESPVQSSCAQRRVHFGAVVVLGDEEGGGGQRERDVQELAHAKETRGVSDEAVMLSIESRESEMPILSLTVLS</sequence>
<keyword evidence="2" id="KW-0472">Membrane</keyword>
<feature type="transmembrane region" description="Helical" evidence="2">
    <location>
        <begin position="40"/>
        <end position="64"/>
    </location>
</feature>